<dbReference type="PANTHER" id="PTHR13890:SF0">
    <property type="entry name" value="MAGNESIUM TRANSPORTER MRS2 HOMOLOG, MITOCHONDRIAL"/>
    <property type="match status" value="1"/>
</dbReference>
<gene>
    <name evidence="10" type="ORF">EVOR1521_LOCUS15529</name>
</gene>
<keyword evidence="2" id="KW-0813">Transport</keyword>
<dbReference type="Proteomes" id="UP001178507">
    <property type="component" value="Unassembled WGS sequence"/>
</dbReference>
<dbReference type="InterPro" id="IPR039204">
    <property type="entry name" value="MRS2-like"/>
</dbReference>
<evidence type="ECO:0000256" key="3">
    <source>
        <dbReference type="ARBA" id="ARBA00022692"/>
    </source>
</evidence>
<dbReference type="Pfam" id="PF22099">
    <property type="entry name" value="MRS2-like"/>
    <property type="match status" value="1"/>
</dbReference>
<dbReference type="GO" id="GO:0015095">
    <property type="term" value="F:magnesium ion transmembrane transporter activity"/>
    <property type="evidence" value="ECO:0007669"/>
    <property type="project" value="TreeGrafter"/>
</dbReference>
<dbReference type="Gene3D" id="1.20.58.340">
    <property type="entry name" value="Magnesium transport protein CorA, transmembrane region"/>
    <property type="match status" value="1"/>
</dbReference>
<comment type="subcellular location">
    <subcellularLocation>
        <location evidence="1">Membrane</location>
        <topology evidence="1">Multi-pass membrane protein</topology>
    </subcellularLocation>
</comment>
<evidence type="ECO:0000256" key="6">
    <source>
        <dbReference type="ARBA" id="ARBA00022989"/>
    </source>
</evidence>
<feature type="transmembrane region" description="Helical" evidence="9">
    <location>
        <begin position="756"/>
        <end position="779"/>
    </location>
</feature>
<evidence type="ECO:0000256" key="8">
    <source>
        <dbReference type="ARBA" id="ARBA00023136"/>
    </source>
</evidence>
<evidence type="ECO:0000313" key="10">
    <source>
        <dbReference type="EMBL" id="CAJ1390017.1"/>
    </source>
</evidence>
<sequence>MWQPFPVHVPFAASSLPPSAHHSSTFAGRRHDAQRFILFGPVLVALRSHSRPHQLPAARRQRMKQRPSYDYTTGLQEELYFLNCPTNAQHPGRSQNAKELRYKIKQCRSASSLLQLLEEGVSEEIMEASVIGAAMQTCGYQSWWGTFMKVRSIQQKHSISLFVVERNIAMTALSHCLKHGGKFGAIQQRKQAVLRMAQEIWQEVPQGTSTDHDSFNCGLSSAVKMARCVDSPEALEWGLEVWRQADDNYSKSIITFATYAHFLEHYELHDKVDALLADKEVEKNCVLLGALLDSAASRGHTARAGHLWRSFVSKHDVTPNLLCYNAFAKAFLISGHPTRVVRILRPVVDAARSQGNFQLVGAYIQSLLVLYHSSLAAEHLRELRPLLKKTPPRSYAKDWKRFDAAARHLAAGRLIPLSEVLIEWKARTRSSMANWKDAVAGSGYLAELEPARVEKGRLPEVTEMSRFLARPTDFAYLVTEVTAGGQVRSMTITRGALLRETALRPRDLRAVSVRPSGGSEVGPMLGRRSGLLLGLGGVRAVVEEERALMFGPPGRDQIRFLRVLENQKRLAAQEIGLAQAGSFRMIFVESALLALSRRLASRLLEIRQRTEPKLRAPPVLREPDLEEVRQLRRSLVRCASQASAVSSSLLSRLDGDEAKLLAAGDGDSAASHDEWEALLEAYLQAYSELSRQCTSLLMDIEDFEGSTSLALQARRLRVEQFELSLVIASVSIAAGGLVPGAMGMNLLTGWENSDSAFRVAILVTCLVVITLFFTIRFLASRQGFLL</sequence>
<evidence type="ECO:0000256" key="4">
    <source>
        <dbReference type="ARBA" id="ARBA00022842"/>
    </source>
</evidence>
<keyword evidence="5" id="KW-0809">Transit peptide</keyword>
<comment type="caution">
    <text evidence="10">The sequence shown here is derived from an EMBL/GenBank/DDBJ whole genome shotgun (WGS) entry which is preliminary data.</text>
</comment>
<proteinExistence type="predicted"/>
<keyword evidence="3 9" id="KW-0812">Transmembrane</keyword>
<evidence type="ECO:0000256" key="7">
    <source>
        <dbReference type="ARBA" id="ARBA00023065"/>
    </source>
</evidence>
<keyword evidence="11" id="KW-1185">Reference proteome</keyword>
<protein>
    <submittedName>
        <fullName evidence="10">Uncharacterized protein</fullName>
    </submittedName>
</protein>
<evidence type="ECO:0000256" key="5">
    <source>
        <dbReference type="ARBA" id="ARBA00022946"/>
    </source>
</evidence>
<reference evidence="10" key="1">
    <citation type="submission" date="2023-08" db="EMBL/GenBank/DDBJ databases">
        <authorList>
            <person name="Chen Y."/>
            <person name="Shah S."/>
            <person name="Dougan E. K."/>
            <person name="Thang M."/>
            <person name="Chan C."/>
        </authorList>
    </citation>
    <scope>NUCLEOTIDE SEQUENCE</scope>
</reference>
<evidence type="ECO:0000313" key="11">
    <source>
        <dbReference type="Proteomes" id="UP001178507"/>
    </source>
</evidence>
<dbReference type="AlphaFoldDB" id="A0AA36ILJ0"/>
<dbReference type="Gene3D" id="2.40.128.330">
    <property type="match status" value="1"/>
</dbReference>
<evidence type="ECO:0000256" key="1">
    <source>
        <dbReference type="ARBA" id="ARBA00004141"/>
    </source>
</evidence>
<organism evidence="10 11">
    <name type="scientific">Effrenium voratum</name>
    <dbReference type="NCBI Taxonomy" id="2562239"/>
    <lineage>
        <taxon>Eukaryota</taxon>
        <taxon>Sar</taxon>
        <taxon>Alveolata</taxon>
        <taxon>Dinophyceae</taxon>
        <taxon>Suessiales</taxon>
        <taxon>Symbiodiniaceae</taxon>
        <taxon>Effrenium</taxon>
    </lineage>
</organism>
<keyword evidence="4" id="KW-0460">Magnesium</keyword>
<dbReference type="Gene3D" id="1.25.40.10">
    <property type="entry name" value="Tetratricopeptide repeat domain"/>
    <property type="match status" value="1"/>
</dbReference>
<evidence type="ECO:0000256" key="2">
    <source>
        <dbReference type="ARBA" id="ARBA00022448"/>
    </source>
</evidence>
<feature type="transmembrane region" description="Helical" evidence="9">
    <location>
        <begin position="723"/>
        <end position="744"/>
    </location>
</feature>
<dbReference type="EMBL" id="CAUJNA010001990">
    <property type="protein sequence ID" value="CAJ1390017.1"/>
    <property type="molecule type" value="Genomic_DNA"/>
</dbReference>
<keyword evidence="7" id="KW-0406">Ion transport</keyword>
<keyword evidence="6 9" id="KW-1133">Transmembrane helix</keyword>
<accession>A0AA36ILJ0</accession>
<name>A0AA36ILJ0_9DINO</name>
<dbReference type="PANTHER" id="PTHR13890">
    <property type="entry name" value="RNA SPLICING PROTEIN MRS2, MITOCHONDRIAL"/>
    <property type="match status" value="1"/>
</dbReference>
<dbReference type="GO" id="GO:0016020">
    <property type="term" value="C:membrane"/>
    <property type="evidence" value="ECO:0007669"/>
    <property type="project" value="UniProtKB-SubCell"/>
</dbReference>
<dbReference type="InterPro" id="IPR011990">
    <property type="entry name" value="TPR-like_helical_dom_sf"/>
</dbReference>
<keyword evidence="8 9" id="KW-0472">Membrane</keyword>
<evidence type="ECO:0000256" key="9">
    <source>
        <dbReference type="SAM" id="Phobius"/>
    </source>
</evidence>